<dbReference type="Pfam" id="PF01195">
    <property type="entry name" value="Pept_tRNA_hydro"/>
    <property type="match status" value="1"/>
</dbReference>
<comment type="subunit">
    <text evidence="6">Monomer.</text>
</comment>
<proteinExistence type="inferred from homology"/>
<evidence type="ECO:0000313" key="8">
    <source>
        <dbReference type="Proteomes" id="UP000178068"/>
    </source>
</evidence>
<keyword evidence="2 6" id="KW-0820">tRNA-binding</keyword>
<evidence type="ECO:0000256" key="1">
    <source>
        <dbReference type="ARBA" id="ARBA00013260"/>
    </source>
</evidence>
<comment type="catalytic activity">
    <reaction evidence="6">
        <text>an N-acyl-L-alpha-aminoacyl-tRNA + H2O = an N-acyl-L-amino acid + a tRNA + H(+)</text>
        <dbReference type="Rhea" id="RHEA:54448"/>
        <dbReference type="Rhea" id="RHEA-COMP:10123"/>
        <dbReference type="Rhea" id="RHEA-COMP:13883"/>
        <dbReference type="ChEBI" id="CHEBI:15377"/>
        <dbReference type="ChEBI" id="CHEBI:15378"/>
        <dbReference type="ChEBI" id="CHEBI:59874"/>
        <dbReference type="ChEBI" id="CHEBI:78442"/>
        <dbReference type="ChEBI" id="CHEBI:138191"/>
        <dbReference type="EC" id="3.1.1.29"/>
    </reaction>
</comment>
<dbReference type="InterPro" id="IPR001328">
    <property type="entry name" value="Pept_tRNA_hydro"/>
</dbReference>
<evidence type="ECO:0000256" key="2">
    <source>
        <dbReference type="ARBA" id="ARBA00022555"/>
    </source>
</evidence>
<feature type="binding site" evidence="6">
    <location>
        <position position="62"/>
    </location>
    <ligand>
        <name>tRNA</name>
        <dbReference type="ChEBI" id="CHEBI:17843"/>
    </ligand>
</feature>
<feature type="site" description="Discriminates between blocked and unblocked aminoacyl-tRNA" evidence="6">
    <location>
        <position position="9"/>
    </location>
</feature>
<dbReference type="GO" id="GO:0072344">
    <property type="term" value="P:rescue of stalled ribosome"/>
    <property type="evidence" value="ECO:0007669"/>
    <property type="project" value="UniProtKB-UniRule"/>
</dbReference>
<dbReference type="EMBL" id="MHCZ01000012">
    <property type="protein sequence ID" value="OGY30177.1"/>
    <property type="molecule type" value="Genomic_DNA"/>
</dbReference>
<dbReference type="Gene3D" id="3.40.50.1470">
    <property type="entry name" value="Peptidyl-tRNA hydrolase"/>
    <property type="match status" value="1"/>
</dbReference>
<comment type="subcellular location">
    <subcellularLocation>
        <location evidence="6">Cytoplasm</location>
    </subcellularLocation>
</comment>
<dbReference type="CDD" id="cd00462">
    <property type="entry name" value="PTH"/>
    <property type="match status" value="1"/>
</dbReference>
<protein>
    <recommendedName>
        <fullName evidence="5 6">Peptidyl-tRNA hydrolase</fullName>
        <shortName evidence="6">Pth</shortName>
        <ecNumber evidence="1 6">3.1.1.29</ecNumber>
    </recommendedName>
</protein>
<evidence type="ECO:0000256" key="5">
    <source>
        <dbReference type="ARBA" id="ARBA00050038"/>
    </source>
</evidence>
<feature type="binding site" evidence="6">
    <location>
        <position position="110"/>
    </location>
    <ligand>
        <name>tRNA</name>
        <dbReference type="ChEBI" id="CHEBI:17843"/>
    </ligand>
</feature>
<name>A0A1G1WSN5_9BACT</name>
<feature type="binding site" evidence="6">
    <location>
        <position position="14"/>
    </location>
    <ligand>
        <name>tRNA</name>
        <dbReference type="ChEBI" id="CHEBI:17843"/>
    </ligand>
</feature>
<evidence type="ECO:0000256" key="4">
    <source>
        <dbReference type="ARBA" id="ARBA00022884"/>
    </source>
</evidence>
<dbReference type="HAMAP" id="MF_00083">
    <property type="entry name" value="Pept_tRNA_hydro_bact"/>
    <property type="match status" value="1"/>
</dbReference>
<dbReference type="AlphaFoldDB" id="A0A1G1WSN5"/>
<dbReference type="Proteomes" id="UP000178068">
    <property type="component" value="Unassembled WGS sequence"/>
</dbReference>
<evidence type="ECO:0000256" key="6">
    <source>
        <dbReference type="HAMAP-Rule" id="MF_00083"/>
    </source>
</evidence>
<evidence type="ECO:0000313" key="7">
    <source>
        <dbReference type="EMBL" id="OGY30177.1"/>
    </source>
</evidence>
<dbReference type="GO" id="GO:0000049">
    <property type="term" value="F:tRNA binding"/>
    <property type="evidence" value="ECO:0007669"/>
    <property type="project" value="UniProtKB-UniRule"/>
</dbReference>
<organism evidence="7 8">
    <name type="scientific">Candidatus Woykebacteria bacterium RIFCSPHIGHO2_12_FULL_45_10</name>
    <dbReference type="NCBI Taxonomy" id="1802603"/>
    <lineage>
        <taxon>Bacteria</taxon>
        <taxon>Candidatus Woykeibacteriota</taxon>
    </lineage>
</organism>
<sequence length="174" mass="19246">MKLIVGLGNPGEKYARSRHNVGFMVVDEVVKGNILSPSVDKKSESIIYKSGNEVIFQKPQTFMNVSGKAVQTLADFYKIDPTDILVVHDDVDLAFGEIKHQFDRSGAGHNGVESVIKSLGTQAFHRLRLGVGRPTVMSFDVQNWVLDEFAEDDEAVNNLVQRAAEVAENWLKAS</sequence>
<comment type="function">
    <text evidence="6">Hydrolyzes ribosome-free peptidyl-tRNAs (with 1 or more amino acids incorporated), which drop off the ribosome during protein synthesis, or as a result of ribosome stalling.</text>
</comment>
<keyword evidence="6" id="KW-0963">Cytoplasm</keyword>
<keyword evidence="4 6" id="KW-0694">RNA-binding</keyword>
<feature type="active site" description="Proton acceptor" evidence="6">
    <location>
        <position position="19"/>
    </location>
</feature>
<comment type="caution">
    <text evidence="7">The sequence shown here is derived from an EMBL/GenBank/DDBJ whole genome shotgun (WGS) entry which is preliminary data.</text>
</comment>
<dbReference type="GO" id="GO:0004045">
    <property type="term" value="F:peptidyl-tRNA hydrolase activity"/>
    <property type="evidence" value="ECO:0007669"/>
    <property type="project" value="UniProtKB-UniRule"/>
</dbReference>
<dbReference type="InterPro" id="IPR036416">
    <property type="entry name" value="Pept_tRNA_hydro_sf"/>
</dbReference>
<accession>A0A1G1WSN5</accession>
<evidence type="ECO:0000256" key="3">
    <source>
        <dbReference type="ARBA" id="ARBA00022801"/>
    </source>
</evidence>
<dbReference type="SUPFAM" id="SSF53178">
    <property type="entry name" value="Peptidyl-tRNA hydrolase-like"/>
    <property type="match status" value="1"/>
</dbReference>
<dbReference type="PANTHER" id="PTHR17224">
    <property type="entry name" value="PEPTIDYL-TRNA HYDROLASE"/>
    <property type="match status" value="1"/>
</dbReference>
<comment type="similarity">
    <text evidence="6">Belongs to the PTH family.</text>
</comment>
<comment type="function">
    <text evidence="6">Catalyzes the release of premature peptidyl moieties from peptidyl-tRNA molecules trapped in stalled 50S ribosomal subunits, and thus maintains levels of free tRNAs and 50S ribosomes.</text>
</comment>
<dbReference type="NCBIfam" id="TIGR00447">
    <property type="entry name" value="pth"/>
    <property type="match status" value="1"/>
</dbReference>
<dbReference type="EC" id="3.1.1.29" evidence="1 6"/>
<gene>
    <name evidence="6" type="primary">pth</name>
    <name evidence="7" type="ORF">A3F35_00030</name>
</gene>
<feature type="site" description="Stabilizes the basic form of H active site to accept a proton" evidence="6">
    <location>
        <position position="89"/>
    </location>
</feature>
<keyword evidence="3 6" id="KW-0378">Hydrolase</keyword>
<dbReference type="PANTHER" id="PTHR17224:SF1">
    <property type="entry name" value="PEPTIDYL-TRNA HYDROLASE"/>
    <property type="match status" value="1"/>
</dbReference>
<reference evidence="7 8" key="1">
    <citation type="journal article" date="2016" name="Nat. Commun.">
        <title>Thousands of microbial genomes shed light on interconnected biogeochemical processes in an aquifer system.</title>
        <authorList>
            <person name="Anantharaman K."/>
            <person name="Brown C.T."/>
            <person name="Hug L.A."/>
            <person name="Sharon I."/>
            <person name="Castelle C.J."/>
            <person name="Probst A.J."/>
            <person name="Thomas B.C."/>
            <person name="Singh A."/>
            <person name="Wilkins M.J."/>
            <person name="Karaoz U."/>
            <person name="Brodie E.L."/>
            <person name="Williams K.H."/>
            <person name="Hubbard S.S."/>
            <person name="Banfield J.F."/>
        </authorList>
    </citation>
    <scope>NUCLEOTIDE SEQUENCE [LARGE SCALE GENOMIC DNA]</scope>
</reference>
<dbReference type="GO" id="GO:0005737">
    <property type="term" value="C:cytoplasm"/>
    <property type="evidence" value="ECO:0007669"/>
    <property type="project" value="UniProtKB-SubCell"/>
</dbReference>
<dbReference type="GO" id="GO:0006515">
    <property type="term" value="P:protein quality control for misfolded or incompletely synthesized proteins"/>
    <property type="evidence" value="ECO:0007669"/>
    <property type="project" value="UniProtKB-UniRule"/>
</dbReference>
<dbReference type="STRING" id="1802603.A3F35_00030"/>
<feature type="binding site" evidence="6">
    <location>
        <position position="64"/>
    </location>
    <ligand>
        <name>tRNA</name>
        <dbReference type="ChEBI" id="CHEBI:17843"/>
    </ligand>
</feature>
<dbReference type="FunFam" id="3.40.50.1470:FF:000001">
    <property type="entry name" value="Peptidyl-tRNA hydrolase"/>
    <property type="match status" value="1"/>
</dbReference>